<dbReference type="SUPFAM" id="SSF51445">
    <property type="entry name" value="(Trans)glycosidases"/>
    <property type="match status" value="1"/>
</dbReference>
<proteinExistence type="inferred from homology"/>
<sequence>MESMRRTPCLLMLILLVTLFKAATPGDSQLAFIPSENGIEVRLNQNGTVKLTGTIGVGHDFSHSRCIGEPNCTIGDIKLYAEAPPSGFRITWRTDSPNVTFTDCFNLNKDDLNWYGGPERWTQAWPIEKLNISADEPYIIKRSDNSGVAERYWLNSLGAYIFLDDKVPLFVDQNVKEDGTVCFIAKIDGPYFNRTRNVLSYVIAARDDPKLGHLHAINNHLGKPTAYPDERMIKEPIWTTWAKYKRDINDTTILEFAQDILDHGFEGGQLEIDDDWERCYGSQEFKSTEFADIESTIKTLKEKNFRTTLWIHPFVNVDCENVSSEGLDKDYFLKNSSGDSVGSWWDGTEARQIDFTNPHAARWYSARLNKLRNSPGIDSFKFDAGEIGYAPEPTVYPNVDQELIPNVLTEKYIRTCAKFGKLIEARSAWRTQDLPVFTRMIDKDSSWSINNGLHSLITTLLQMNLNGYPFVLPDMIGGNGYGNLPTVELTVRWTQANTFMPAMQFSFLPWDIDVNETYSASVVKKFVELHQNYSEQIIEAMQASVENGTPVNPPIWWIDPIDPIALATDDEYLLGDSILVAPVIIEGATSRDVYLPKGNWKDGNSDTTYEGPTTIEDYPAPLEVLPYFIKQ</sequence>
<gene>
    <name evidence="8" type="ORF">NQ315_007563</name>
</gene>
<keyword evidence="2 4" id="KW-0378">Hydrolase</keyword>
<evidence type="ECO:0000256" key="4">
    <source>
        <dbReference type="RuleBase" id="RU361185"/>
    </source>
</evidence>
<feature type="signal peptide" evidence="5">
    <location>
        <begin position="1"/>
        <end position="22"/>
    </location>
</feature>
<protein>
    <recommendedName>
        <fullName evidence="10">Glycoside hydrolase family 31</fullName>
    </recommendedName>
</protein>
<comment type="similarity">
    <text evidence="1 4">Belongs to the glycosyl hydrolase 31 family.</text>
</comment>
<evidence type="ECO:0000259" key="6">
    <source>
        <dbReference type="Pfam" id="PF01055"/>
    </source>
</evidence>
<dbReference type="GO" id="GO:0005975">
    <property type="term" value="P:carbohydrate metabolic process"/>
    <property type="evidence" value="ECO:0007669"/>
    <property type="project" value="InterPro"/>
</dbReference>
<dbReference type="Proteomes" id="UP001159042">
    <property type="component" value="Unassembled WGS sequence"/>
</dbReference>
<accession>A0AAV8W7S3</accession>
<evidence type="ECO:0000259" key="7">
    <source>
        <dbReference type="Pfam" id="PF21365"/>
    </source>
</evidence>
<evidence type="ECO:0000313" key="8">
    <source>
        <dbReference type="EMBL" id="KAJ8922533.1"/>
    </source>
</evidence>
<feature type="chain" id="PRO_5043529928" description="Glycoside hydrolase family 31" evidence="5">
    <location>
        <begin position="23"/>
        <end position="631"/>
    </location>
</feature>
<dbReference type="AlphaFoldDB" id="A0AAV8W7S3"/>
<dbReference type="InterPro" id="IPR013780">
    <property type="entry name" value="Glyco_hydro_b"/>
</dbReference>
<evidence type="ECO:0008006" key="10">
    <source>
        <dbReference type="Google" id="ProtNLM"/>
    </source>
</evidence>
<dbReference type="InterPro" id="IPR000322">
    <property type="entry name" value="Glyco_hydro_31_TIM"/>
</dbReference>
<dbReference type="PANTHER" id="PTHR43053:SF4">
    <property type="entry name" value="MYOGENESIS-REGULATING GLYCOSIDASE"/>
    <property type="match status" value="1"/>
</dbReference>
<name>A0AAV8W7S3_9CUCU</name>
<dbReference type="InterPro" id="IPR017853">
    <property type="entry name" value="GH"/>
</dbReference>
<organism evidence="8 9">
    <name type="scientific">Exocentrus adspersus</name>
    <dbReference type="NCBI Taxonomy" id="1586481"/>
    <lineage>
        <taxon>Eukaryota</taxon>
        <taxon>Metazoa</taxon>
        <taxon>Ecdysozoa</taxon>
        <taxon>Arthropoda</taxon>
        <taxon>Hexapoda</taxon>
        <taxon>Insecta</taxon>
        <taxon>Pterygota</taxon>
        <taxon>Neoptera</taxon>
        <taxon>Endopterygota</taxon>
        <taxon>Coleoptera</taxon>
        <taxon>Polyphaga</taxon>
        <taxon>Cucujiformia</taxon>
        <taxon>Chrysomeloidea</taxon>
        <taxon>Cerambycidae</taxon>
        <taxon>Lamiinae</taxon>
        <taxon>Acanthocinini</taxon>
        <taxon>Exocentrus</taxon>
    </lineage>
</organism>
<evidence type="ECO:0000256" key="2">
    <source>
        <dbReference type="ARBA" id="ARBA00022801"/>
    </source>
</evidence>
<evidence type="ECO:0000256" key="5">
    <source>
        <dbReference type="SAM" id="SignalP"/>
    </source>
</evidence>
<dbReference type="CDD" id="cd06592">
    <property type="entry name" value="GH31_NET37"/>
    <property type="match status" value="1"/>
</dbReference>
<dbReference type="Pfam" id="PF01055">
    <property type="entry name" value="Glyco_hydro_31_2nd"/>
    <property type="match status" value="1"/>
</dbReference>
<evidence type="ECO:0000256" key="1">
    <source>
        <dbReference type="ARBA" id="ARBA00007806"/>
    </source>
</evidence>
<dbReference type="EMBL" id="JANEYG010000006">
    <property type="protein sequence ID" value="KAJ8922533.1"/>
    <property type="molecule type" value="Genomic_DNA"/>
</dbReference>
<dbReference type="InterPro" id="IPR048395">
    <property type="entry name" value="Glyco_hydro_31_C"/>
</dbReference>
<keyword evidence="3 4" id="KW-0326">Glycosidase</keyword>
<evidence type="ECO:0000256" key="3">
    <source>
        <dbReference type="ARBA" id="ARBA00023295"/>
    </source>
</evidence>
<reference evidence="8 9" key="1">
    <citation type="journal article" date="2023" name="Insect Mol. Biol.">
        <title>Genome sequencing provides insights into the evolution of gene families encoding plant cell wall-degrading enzymes in longhorned beetles.</title>
        <authorList>
            <person name="Shin N.R."/>
            <person name="Okamura Y."/>
            <person name="Kirsch R."/>
            <person name="Pauchet Y."/>
        </authorList>
    </citation>
    <scope>NUCLEOTIDE SEQUENCE [LARGE SCALE GENOMIC DNA]</scope>
    <source>
        <strain evidence="8">EAD_L_NR</strain>
    </source>
</reference>
<keyword evidence="5" id="KW-0732">Signal</keyword>
<dbReference type="Pfam" id="PF21365">
    <property type="entry name" value="Glyco_hydro_31_3rd"/>
    <property type="match status" value="1"/>
</dbReference>
<dbReference type="Gene3D" id="2.60.40.1180">
    <property type="entry name" value="Golgi alpha-mannosidase II"/>
    <property type="match status" value="1"/>
</dbReference>
<feature type="domain" description="Glycosyl hydrolase family 31 C-terminal" evidence="7">
    <location>
        <begin position="548"/>
        <end position="631"/>
    </location>
</feature>
<dbReference type="InterPro" id="IPR050985">
    <property type="entry name" value="Alpha-glycosidase_related"/>
</dbReference>
<dbReference type="SUPFAM" id="SSF51011">
    <property type="entry name" value="Glycosyl hydrolase domain"/>
    <property type="match status" value="1"/>
</dbReference>
<dbReference type="PANTHER" id="PTHR43053">
    <property type="entry name" value="GLYCOSIDASE FAMILY 31"/>
    <property type="match status" value="1"/>
</dbReference>
<feature type="domain" description="Glycoside hydrolase family 31 TIM barrel" evidence="6">
    <location>
        <begin position="241"/>
        <end position="505"/>
    </location>
</feature>
<evidence type="ECO:0000313" key="9">
    <source>
        <dbReference type="Proteomes" id="UP001159042"/>
    </source>
</evidence>
<keyword evidence="9" id="KW-1185">Reference proteome</keyword>
<comment type="caution">
    <text evidence="8">The sequence shown here is derived from an EMBL/GenBank/DDBJ whole genome shotgun (WGS) entry which is preliminary data.</text>
</comment>
<dbReference type="Gene3D" id="3.20.20.80">
    <property type="entry name" value="Glycosidases"/>
    <property type="match status" value="1"/>
</dbReference>
<dbReference type="GO" id="GO:0004553">
    <property type="term" value="F:hydrolase activity, hydrolyzing O-glycosyl compounds"/>
    <property type="evidence" value="ECO:0007669"/>
    <property type="project" value="InterPro"/>
</dbReference>